<accession>A0A239NYV8</accession>
<dbReference type="Proteomes" id="UP000198280">
    <property type="component" value="Unassembled WGS sequence"/>
</dbReference>
<proteinExistence type="predicted"/>
<organism evidence="1 2">
    <name type="scientific">Actinacidiphila glaucinigra</name>
    <dbReference type="NCBI Taxonomy" id="235986"/>
    <lineage>
        <taxon>Bacteria</taxon>
        <taxon>Bacillati</taxon>
        <taxon>Actinomycetota</taxon>
        <taxon>Actinomycetes</taxon>
        <taxon>Kitasatosporales</taxon>
        <taxon>Streptomycetaceae</taxon>
        <taxon>Actinacidiphila</taxon>
    </lineage>
</organism>
<keyword evidence="2" id="KW-1185">Reference proteome</keyword>
<name>A0A239NYV8_9ACTN</name>
<dbReference type="EMBL" id="FZOF01000060">
    <property type="protein sequence ID" value="SNT60071.1"/>
    <property type="molecule type" value="Genomic_DNA"/>
</dbReference>
<protein>
    <submittedName>
        <fullName evidence="1">Uncharacterized protein</fullName>
    </submittedName>
</protein>
<dbReference type="AlphaFoldDB" id="A0A239NYV8"/>
<reference evidence="1 2" key="1">
    <citation type="submission" date="2017-06" db="EMBL/GenBank/DDBJ databases">
        <authorList>
            <person name="Kim H.J."/>
            <person name="Triplett B.A."/>
        </authorList>
    </citation>
    <scope>NUCLEOTIDE SEQUENCE [LARGE SCALE GENOMIC DNA]</scope>
    <source>
        <strain evidence="1 2">CGMCC 4.1858</strain>
    </source>
</reference>
<evidence type="ECO:0000313" key="2">
    <source>
        <dbReference type="Proteomes" id="UP000198280"/>
    </source>
</evidence>
<gene>
    <name evidence="1" type="ORF">SAMN05216252_16010</name>
</gene>
<sequence length="68" mass="7731">MGYDCTMDCERCLEPVIEGPEGGYVCGLCLFTVEPPGYNKRREEGLRAVAAERRRRTLERRARKGLPV</sequence>
<evidence type="ECO:0000313" key="1">
    <source>
        <dbReference type="EMBL" id="SNT60071.1"/>
    </source>
</evidence>